<protein>
    <submittedName>
        <fullName evidence="3">Uncharacterized protein</fullName>
    </submittedName>
</protein>
<evidence type="ECO:0000313" key="3">
    <source>
        <dbReference type="EMBL" id="CAG6669358.1"/>
    </source>
</evidence>
<dbReference type="AlphaFoldDB" id="A0A8D8WR05"/>
<proteinExistence type="predicted"/>
<feature type="region of interest" description="Disordered" evidence="2">
    <location>
        <begin position="465"/>
        <end position="489"/>
    </location>
</feature>
<reference evidence="3" key="1">
    <citation type="submission" date="2021-05" db="EMBL/GenBank/DDBJ databases">
        <authorList>
            <person name="Alioto T."/>
            <person name="Alioto T."/>
            <person name="Gomez Garrido J."/>
        </authorList>
    </citation>
    <scope>NUCLEOTIDE SEQUENCE</scope>
</reference>
<organism evidence="3">
    <name type="scientific">Cacopsylla melanoneura</name>
    <dbReference type="NCBI Taxonomy" id="428564"/>
    <lineage>
        <taxon>Eukaryota</taxon>
        <taxon>Metazoa</taxon>
        <taxon>Ecdysozoa</taxon>
        <taxon>Arthropoda</taxon>
        <taxon>Hexapoda</taxon>
        <taxon>Insecta</taxon>
        <taxon>Pterygota</taxon>
        <taxon>Neoptera</taxon>
        <taxon>Paraneoptera</taxon>
        <taxon>Hemiptera</taxon>
        <taxon>Sternorrhyncha</taxon>
        <taxon>Psylloidea</taxon>
        <taxon>Psyllidae</taxon>
        <taxon>Psyllinae</taxon>
        <taxon>Cacopsylla</taxon>
    </lineage>
</organism>
<evidence type="ECO:0000256" key="2">
    <source>
        <dbReference type="SAM" id="MobiDB-lite"/>
    </source>
</evidence>
<sequence>MHTPAIIESEDEWNDMAQRFKKEGIDYNNLKLEHKLLYVWRWLVDTEINLKNSRRMLDKLHEQQHEEIEEMESYVGKIRDQVARQKEDLRDENNRLAEQVRALRKLLTEHEIQNENLVDAVRIVLEERKRFCNELEILKSAKFGFYGASDESEPCQADEMLAEIIRVSSERELLKREVSEMNDRIEMLEKSARQSEMDNEKLAFKLSETLAELEDKDALLGEREPPLLCMRSQNNSNKSTLKRSDTSKSLPLEMLDSDKCSTSKDRLDNTEDTASNPLNRDLSHSFGADSTPPSLLVSELQSFGSPRKLTSLLDSCNELARIEEMKRLQSECDSLRGHITVLGDKYNTLALRHIQYKAKRKFQLEELRGRLDAGQCQIETLQSQLSVQRQRLRAEEMFRKQVETDYRRLQEEKRAIAARLLNTEMDQREMQRELSILQKKIGLLDNTNSELLARLLRLKYRDNGSSGGPSSALGIPKSTTCDNMSWGNR</sequence>
<feature type="compositionally biased region" description="Basic and acidic residues" evidence="2">
    <location>
        <begin position="256"/>
        <end position="269"/>
    </location>
</feature>
<dbReference type="InterPro" id="IPR052825">
    <property type="entry name" value="CCD-Prefoldin_beta-like"/>
</dbReference>
<dbReference type="PANTHER" id="PTHR34479:SF1">
    <property type="entry name" value="COILED-COIL DOMAIN-CONTAINING PROTEIN 30"/>
    <property type="match status" value="1"/>
</dbReference>
<keyword evidence="1" id="KW-0175">Coiled coil</keyword>
<feature type="coiled-coil region" evidence="1">
    <location>
        <begin position="43"/>
        <end position="120"/>
    </location>
</feature>
<name>A0A8D8WR05_9HEMI</name>
<feature type="coiled-coil region" evidence="1">
    <location>
        <begin position="157"/>
        <end position="198"/>
    </location>
</feature>
<feature type="coiled-coil region" evidence="1">
    <location>
        <begin position="364"/>
        <end position="440"/>
    </location>
</feature>
<dbReference type="EMBL" id="HBUF01220906">
    <property type="protein sequence ID" value="CAG6669358.1"/>
    <property type="molecule type" value="Transcribed_RNA"/>
</dbReference>
<dbReference type="PANTHER" id="PTHR34479">
    <property type="entry name" value="COILED-COIL DOMAIN-CONTAINING PROTEIN 30"/>
    <property type="match status" value="1"/>
</dbReference>
<feature type="region of interest" description="Disordered" evidence="2">
    <location>
        <begin position="224"/>
        <end position="287"/>
    </location>
</feature>
<feature type="compositionally biased region" description="Polar residues" evidence="2">
    <location>
        <begin position="477"/>
        <end position="489"/>
    </location>
</feature>
<accession>A0A8D8WR05</accession>
<evidence type="ECO:0000256" key="1">
    <source>
        <dbReference type="SAM" id="Coils"/>
    </source>
</evidence>